<sequence>MISEEIFSAIPMRTWRWLNVNEVKVPAGLSAEVKTEKILVEAGESKSVVLDRREPGALEVQAHIADGGELNLIYAQLVDEKDAAASRIKVYVGKGAKFNYTTVEAGAKHTAAELTVDMAGNDSVADVWGLYFGDGERKIDLNYIIRQQGRRTDANMQVRGALLGGAEKTFRGTLDFLEGSKGSVGREDEEVMVLSDHVQNRSVPIMLSHEDDVDGHHAVSIGKMDEGKLFYLMSRGLDLAEAQKLVVEANFQPVLDRIADEELKAEIDAYLQRRLSHG</sequence>
<dbReference type="Pfam" id="PF01458">
    <property type="entry name" value="SUFBD_core"/>
    <property type="match status" value="1"/>
</dbReference>
<dbReference type="InterPro" id="IPR037284">
    <property type="entry name" value="SUF_FeS_clus_asmbl_SufBD_sf"/>
</dbReference>
<dbReference type="RefSeq" id="WP_074573312.1">
    <property type="nucleotide sequence ID" value="NZ_FNJQ01000037.1"/>
</dbReference>
<gene>
    <name evidence="2" type="ORF">SAMN05216366_13712</name>
</gene>
<dbReference type="AlphaFoldDB" id="A0A1H0URE4"/>
<dbReference type="PANTHER" id="PTHR43575">
    <property type="entry name" value="PROTEIN ABCI7, CHLOROPLASTIC"/>
    <property type="match status" value="1"/>
</dbReference>
<evidence type="ECO:0000313" key="2">
    <source>
        <dbReference type="EMBL" id="SDP68772.1"/>
    </source>
</evidence>
<organism evidence="2 3">
    <name type="scientific">Selenomonas ruminantium</name>
    <dbReference type="NCBI Taxonomy" id="971"/>
    <lineage>
        <taxon>Bacteria</taxon>
        <taxon>Bacillati</taxon>
        <taxon>Bacillota</taxon>
        <taxon>Negativicutes</taxon>
        <taxon>Selenomonadales</taxon>
        <taxon>Selenomonadaceae</taxon>
        <taxon>Selenomonas</taxon>
    </lineage>
</organism>
<dbReference type="InterPro" id="IPR000825">
    <property type="entry name" value="SUF_FeS_clus_asmbl_SufBD_core"/>
</dbReference>
<dbReference type="OrthoDB" id="9803529at2"/>
<dbReference type="InterPro" id="IPR055346">
    <property type="entry name" value="Fe-S_cluster_assembly_SufBD"/>
</dbReference>
<dbReference type="Proteomes" id="UP000182412">
    <property type="component" value="Unassembled WGS sequence"/>
</dbReference>
<reference evidence="2 3" key="1">
    <citation type="submission" date="2016-10" db="EMBL/GenBank/DDBJ databases">
        <authorList>
            <person name="de Groot N.N."/>
        </authorList>
    </citation>
    <scope>NUCLEOTIDE SEQUENCE [LARGE SCALE GENOMIC DNA]</scope>
    <source>
        <strain evidence="2 3">S137</strain>
    </source>
</reference>
<name>A0A1H0URE4_SELRU</name>
<proteinExistence type="predicted"/>
<feature type="domain" description="SUF system FeS cluster assembly SufBD core" evidence="1">
    <location>
        <begin position="59"/>
        <end position="249"/>
    </location>
</feature>
<protein>
    <submittedName>
        <fullName evidence="2">Uncharacterized protein family (UPF0051)</fullName>
    </submittedName>
</protein>
<evidence type="ECO:0000259" key="1">
    <source>
        <dbReference type="Pfam" id="PF01458"/>
    </source>
</evidence>
<accession>A0A1H0URE4</accession>
<dbReference type="SUPFAM" id="SSF101960">
    <property type="entry name" value="Stabilizer of iron transporter SufD"/>
    <property type="match status" value="1"/>
</dbReference>
<dbReference type="EMBL" id="FNJQ01000037">
    <property type="protein sequence ID" value="SDP68772.1"/>
    <property type="molecule type" value="Genomic_DNA"/>
</dbReference>
<dbReference type="GO" id="GO:0016226">
    <property type="term" value="P:iron-sulfur cluster assembly"/>
    <property type="evidence" value="ECO:0007669"/>
    <property type="project" value="InterPro"/>
</dbReference>
<evidence type="ECO:0000313" key="3">
    <source>
        <dbReference type="Proteomes" id="UP000182412"/>
    </source>
</evidence>
<dbReference type="PANTHER" id="PTHR43575:SF1">
    <property type="entry name" value="PROTEIN ABCI7, CHLOROPLASTIC"/>
    <property type="match status" value="1"/>
</dbReference>